<dbReference type="InterPro" id="IPR049326">
    <property type="entry name" value="Rhodopsin_dom_fungi"/>
</dbReference>
<evidence type="ECO:0000256" key="4">
    <source>
        <dbReference type="ARBA" id="ARBA00023136"/>
    </source>
</evidence>
<evidence type="ECO:0000256" key="7">
    <source>
        <dbReference type="SAM" id="Phobius"/>
    </source>
</evidence>
<dbReference type="InterPro" id="IPR052337">
    <property type="entry name" value="SAT4-like"/>
</dbReference>
<feature type="compositionally biased region" description="Polar residues" evidence="6">
    <location>
        <begin position="491"/>
        <end position="510"/>
    </location>
</feature>
<accession>A0A6G1GBH4</accession>
<reference evidence="11" key="3">
    <citation type="submission" date="2025-04" db="UniProtKB">
        <authorList>
            <consortium name="RefSeq"/>
        </authorList>
    </citation>
    <scope>IDENTIFICATION</scope>
    <source>
        <strain evidence="11">CBS 781.70</strain>
    </source>
</reference>
<dbReference type="Pfam" id="PF20684">
    <property type="entry name" value="Fung_rhodopsin"/>
    <property type="match status" value="1"/>
</dbReference>
<evidence type="ECO:0000256" key="3">
    <source>
        <dbReference type="ARBA" id="ARBA00022989"/>
    </source>
</evidence>
<evidence type="ECO:0000256" key="5">
    <source>
        <dbReference type="ARBA" id="ARBA00038359"/>
    </source>
</evidence>
<evidence type="ECO:0000256" key="2">
    <source>
        <dbReference type="ARBA" id="ARBA00022692"/>
    </source>
</evidence>
<feature type="transmembrane region" description="Helical" evidence="7">
    <location>
        <begin position="21"/>
        <end position="46"/>
    </location>
</feature>
<keyword evidence="4 7" id="KW-0472">Membrane</keyword>
<keyword evidence="10" id="KW-1185">Reference proteome</keyword>
<protein>
    <recommendedName>
        <fullName evidence="8">Rhodopsin domain-containing protein</fullName>
    </recommendedName>
</protein>
<dbReference type="GO" id="GO:0016020">
    <property type="term" value="C:membrane"/>
    <property type="evidence" value="ECO:0007669"/>
    <property type="project" value="UniProtKB-SubCell"/>
</dbReference>
<gene>
    <name evidence="9 11" type="ORF">P152DRAFT_470882</name>
</gene>
<sequence>MATTPSVAQLPSLDNWTDRKIAMVVTGTLLMLLSTWIVGLRLWIRYSRKGSALGMDDAFIAVGWVFGIVFTVGAIYTTADLGFDRHIWESPYTIWAKSGMWGWLLELFYMITTSATKFSILLFYRRLGSGSYSSKNMYPVWAALAYTALYAVVFIIIAFLSCVPFGTYWQRYDPSFTGKYTCMNFKISAPASGAFSTFGDFIAVLIPWVMLSDLQVPLRQKIALYMIFAVGLLVVGAGIARTVFINELAAGKLDLSWIAYNLFHTANVEVHLALICASAPSLRALFANFFRNTMNKLSRPTGSKLSSAASWSAGGRKRSHDALGDGSNNTIGSKGGFNPFNKFRMHSDVTEITSQQSRTTNGGVSLPSMRLDSTLSRKTSKSSYHSRQHSRPPNPADLNIYPTTTNTTGQLGDPGLSCPNAAAGQMAFITAPTFLETGDSSEEEERLQPSLSVIREDSGSPCACCGMHHDAASYLSQAHLMQPYDPDFRATSPNGSRSWYPSQVGGQSVNAIGFPTPPPEARRQTGPRRGYGYSAHVSAGPRDPSQPHAV</sequence>
<dbReference type="RefSeq" id="XP_033537079.1">
    <property type="nucleotide sequence ID" value="XM_033681012.1"/>
</dbReference>
<feature type="region of interest" description="Disordered" evidence="6">
    <location>
        <begin position="298"/>
        <end position="337"/>
    </location>
</feature>
<feature type="compositionally biased region" description="Polar residues" evidence="6">
    <location>
        <begin position="351"/>
        <end position="363"/>
    </location>
</feature>
<dbReference type="Proteomes" id="UP000504638">
    <property type="component" value="Unplaced"/>
</dbReference>
<evidence type="ECO:0000313" key="11">
    <source>
        <dbReference type="RefSeq" id="XP_033537079.1"/>
    </source>
</evidence>
<dbReference type="EMBL" id="ML975151">
    <property type="protein sequence ID" value="KAF1815448.1"/>
    <property type="molecule type" value="Genomic_DNA"/>
</dbReference>
<dbReference type="OrthoDB" id="4525788at2759"/>
<evidence type="ECO:0000256" key="1">
    <source>
        <dbReference type="ARBA" id="ARBA00004141"/>
    </source>
</evidence>
<feature type="domain" description="Rhodopsin" evidence="8">
    <location>
        <begin position="40"/>
        <end position="287"/>
    </location>
</feature>
<feature type="region of interest" description="Disordered" evidence="6">
    <location>
        <begin position="351"/>
        <end position="399"/>
    </location>
</feature>
<dbReference type="GeneID" id="54421582"/>
<feature type="transmembrane region" description="Helical" evidence="7">
    <location>
        <begin position="99"/>
        <end position="124"/>
    </location>
</feature>
<comment type="similarity">
    <text evidence="5">Belongs to the SAT4 family.</text>
</comment>
<dbReference type="PANTHER" id="PTHR33048">
    <property type="entry name" value="PTH11-LIKE INTEGRAL MEMBRANE PROTEIN (AFU_ORTHOLOGUE AFUA_5G11245)"/>
    <property type="match status" value="1"/>
</dbReference>
<feature type="compositionally biased region" description="Polar residues" evidence="6">
    <location>
        <begin position="298"/>
        <end position="310"/>
    </location>
</feature>
<feature type="transmembrane region" description="Helical" evidence="7">
    <location>
        <begin position="189"/>
        <end position="210"/>
    </location>
</feature>
<evidence type="ECO:0000313" key="10">
    <source>
        <dbReference type="Proteomes" id="UP000504638"/>
    </source>
</evidence>
<proteinExistence type="inferred from homology"/>
<dbReference type="AlphaFoldDB" id="A0A6G1GBH4"/>
<feature type="region of interest" description="Disordered" evidence="6">
    <location>
        <begin position="486"/>
        <end position="550"/>
    </location>
</feature>
<reference evidence="11" key="2">
    <citation type="submission" date="2020-04" db="EMBL/GenBank/DDBJ databases">
        <authorList>
            <consortium name="NCBI Genome Project"/>
        </authorList>
    </citation>
    <scope>NUCLEOTIDE SEQUENCE</scope>
    <source>
        <strain evidence="11">CBS 781.70</strain>
    </source>
</reference>
<keyword evidence="3 7" id="KW-1133">Transmembrane helix</keyword>
<feature type="compositionally biased region" description="Basic residues" evidence="6">
    <location>
        <begin position="378"/>
        <end position="390"/>
    </location>
</feature>
<organism evidence="9">
    <name type="scientific">Eremomyces bilateralis CBS 781.70</name>
    <dbReference type="NCBI Taxonomy" id="1392243"/>
    <lineage>
        <taxon>Eukaryota</taxon>
        <taxon>Fungi</taxon>
        <taxon>Dikarya</taxon>
        <taxon>Ascomycota</taxon>
        <taxon>Pezizomycotina</taxon>
        <taxon>Dothideomycetes</taxon>
        <taxon>Dothideomycetes incertae sedis</taxon>
        <taxon>Eremomycetales</taxon>
        <taxon>Eremomycetaceae</taxon>
        <taxon>Eremomyces</taxon>
    </lineage>
</organism>
<dbReference type="PANTHER" id="PTHR33048:SF129">
    <property type="entry name" value="INTEGRAL MEMBRANE PROTEIN-RELATED"/>
    <property type="match status" value="1"/>
</dbReference>
<reference evidence="9 11" key="1">
    <citation type="submission" date="2020-01" db="EMBL/GenBank/DDBJ databases">
        <authorList>
            <consortium name="DOE Joint Genome Institute"/>
            <person name="Haridas S."/>
            <person name="Albert R."/>
            <person name="Binder M."/>
            <person name="Bloem J."/>
            <person name="Labutti K."/>
            <person name="Salamov A."/>
            <person name="Andreopoulos B."/>
            <person name="Baker S.E."/>
            <person name="Barry K."/>
            <person name="Bills G."/>
            <person name="Bluhm B.H."/>
            <person name="Cannon C."/>
            <person name="Castanera R."/>
            <person name="Culley D.E."/>
            <person name="Daum C."/>
            <person name="Ezra D."/>
            <person name="Gonzalez J.B."/>
            <person name="Henrissat B."/>
            <person name="Kuo A."/>
            <person name="Liang C."/>
            <person name="Lipzen A."/>
            <person name="Lutzoni F."/>
            <person name="Magnuson J."/>
            <person name="Mondo S."/>
            <person name="Nolan M."/>
            <person name="Ohm R."/>
            <person name="Pangilinan J."/>
            <person name="Park H.-J."/>
            <person name="Ramirez L."/>
            <person name="Alfaro M."/>
            <person name="Sun H."/>
            <person name="Tritt A."/>
            <person name="Yoshinaga Y."/>
            <person name="Zwiers L.-H."/>
            <person name="Turgeon B.G."/>
            <person name="Goodwin S.B."/>
            <person name="Spatafora J.W."/>
            <person name="Crous P.W."/>
            <person name="Grigoriev I.V."/>
        </authorList>
    </citation>
    <scope>NUCLEOTIDE SEQUENCE</scope>
    <source>
        <strain evidence="9 11">CBS 781.70</strain>
    </source>
</reference>
<feature type="transmembrane region" description="Helical" evidence="7">
    <location>
        <begin position="58"/>
        <end position="79"/>
    </location>
</feature>
<evidence type="ECO:0000256" key="6">
    <source>
        <dbReference type="SAM" id="MobiDB-lite"/>
    </source>
</evidence>
<comment type="subcellular location">
    <subcellularLocation>
        <location evidence="1">Membrane</location>
        <topology evidence="1">Multi-pass membrane protein</topology>
    </subcellularLocation>
</comment>
<evidence type="ECO:0000259" key="8">
    <source>
        <dbReference type="Pfam" id="PF20684"/>
    </source>
</evidence>
<keyword evidence="2 7" id="KW-0812">Transmembrane</keyword>
<evidence type="ECO:0000313" key="9">
    <source>
        <dbReference type="EMBL" id="KAF1815448.1"/>
    </source>
</evidence>
<feature type="transmembrane region" description="Helical" evidence="7">
    <location>
        <begin position="144"/>
        <end position="169"/>
    </location>
</feature>
<name>A0A6G1GBH4_9PEZI</name>
<feature type="transmembrane region" description="Helical" evidence="7">
    <location>
        <begin position="222"/>
        <end position="244"/>
    </location>
</feature>